<gene>
    <name evidence="2" type="ORF">S03H2_49636</name>
</gene>
<comment type="caution">
    <text evidence="2">The sequence shown here is derived from an EMBL/GenBank/DDBJ whole genome shotgun (WGS) entry which is preliminary data.</text>
</comment>
<dbReference type="AlphaFoldDB" id="X1JVY5"/>
<evidence type="ECO:0000313" key="2">
    <source>
        <dbReference type="EMBL" id="GAH73943.1"/>
    </source>
</evidence>
<sequence>MPHKETRKLVRIGEVSVGVTLPVGWLRYFNLKAGDKVEVISNGDIVIKRKKIQKDLR</sequence>
<feature type="domain" description="SpoVT-AbrB" evidence="1">
    <location>
        <begin position="11"/>
        <end position="55"/>
    </location>
</feature>
<protein>
    <recommendedName>
        <fullName evidence="1">SpoVT-AbrB domain-containing protein</fullName>
    </recommendedName>
</protein>
<dbReference type="InterPro" id="IPR007159">
    <property type="entry name" value="SpoVT-AbrB_dom"/>
</dbReference>
<dbReference type="InterPro" id="IPR037914">
    <property type="entry name" value="SpoVT-AbrB_sf"/>
</dbReference>
<dbReference type="SUPFAM" id="SSF89447">
    <property type="entry name" value="AbrB/MazE/MraZ-like"/>
    <property type="match status" value="1"/>
</dbReference>
<proteinExistence type="predicted"/>
<dbReference type="EMBL" id="BARU01031377">
    <property type="protein sequence ID" value="GAH73943.1"/>
    <property type="molecule type" value="Genomic_DNA"/>
</dbReference>
<reference evidence="2" key="1">
    <citation type="journal article" date="2014" name="Front. Microbiol.">
        <title>High frequency of phylogenetically diverse reductive dehalogenase-homologous genes in deep subseafloor sedimentary metagenomes.</title>
        <authorList>
            <person name="Kawai M."/>
            <person name="Futagami T."/>
            <person name="Toyoda A."/>
            <person name="Takaki Y."/>
            <person name="Nishi S."/>
            <person name="Hori S."/>
            <person name="Arai W."/>
            <person name="Tsubouchi T."/>
            <person name="Morono Y."/>
            <person name="Uchiyama I."/>
            <person name="Ito T."/>
            <person name="Fujiyama A."/>
            <person name="Inagaki F."/>
            <person name="Takami H."/>
        </authorList>
    </citation>
    <scope>NUCLEOTIDE SEQUENCE</scope>
    <source>
        <strain evidence="2">Expedition CK06-06</strain>
    </source>
</reference>
<dbReference type="GO" id="GO:0003677">
    <property type="term" value="F:DNA binding"/>
    <property type="evidence" value="ECO:0007669"/>
    <property type="project" value="InterPro"/>
</dbReference>
<name>X1JVY5_9ZZZZ</name>
<dbReference type="Pfam" id="PF04014">
    <property type="entry name" value="MazE_antitoxin"/>
    <property type="match status" value="1"/>
</dbReference>
<evidence type="ECO:0000259" key="1">
    <source>
        <dbReference type="SMART" id="SM00966"/>
    </source>
</evidence>
<accession>X1JVY5</accession>
<dbReference type="SMART" id="SM00966">
    <property type="entry name" value="SpoVT_AbrB"/>
    <property type="match status" value="1"/>
</dbReference>
<organism evidence="2">
    <name type="scientific">marine sediment metagenome</name>
    <dbReference type="NCBI Taxonomy" id="412755"/>
    <lineage>
        <taxon>unclassified sequences</taxon>
        <taxon>metagenomes</taxon>
        <taxon>ecological metagenomes</taxon>
    </lineage>
</organism>